<organism evidence="2">
    <name type="scientific">uncultured Thiotrichaceae bacterium</name>
    <dbReference type="NCBI Taxonomy" id="298394"/>
    <lineage>
        <taxon>Bacteria</taxon>
        <taxon>Pseudomonadati</taxon>
        <taxon>Pseudomonadota</taxon>
        <taxon>Gammaproteobacteria</taxon>
        <taxon>Thiotrichales</taxon>
        <taxon>Thiotrichaceae</taxon>
        <taxon>environmental samples</taxon>
    </lineage>
</organism>
<protein>
    <submittedName>
        <fullName evidence="2">Enoyl-CoA hydratase (EC)</fullName>
        <ecNumber evidence="2">4.2.1.17</ecNumber>
    </submittedName>
</protein>
<dbReference type="PANTHER" id="PTHR43459">
    <property type="entry name" value="ENOYL-COA HYDRATASE"/>
    <property type="match status" value="1"/>
</dbReference>
<dbReference type="InterPro" id="IPR001753">
    <property type="entry name" value="Enoyl-CoA_hydra/iso"/>
</dbReference>
<dbReference type="GO" id="GO:0004300">
    <property type="term" value="F:enoyl-CoA hydratase activity"/>
    <property type="evidence" value="ECO:0007669"/>
    <property type="project" value="UniProtKB-EC"/>
</dbReference>
<dbReference type="InterPro" id="IPR029045">
    <property type="entry name" value="ClpP/crotonase-like_dom_sf"/>
</dbReference>
<dbReference type="Gene3D" id="3.90.226.10">
    <property type="entry name" value="2-enoyl-CoA Hydratase, Chain A, domain 1"/>
    <property type="match status" value="1"/>
</dbReference>
<proteinExistence type="inferred from homology"/>
<dbReference type="AlphaFoldDB" id="A0A6S6UJ05"/>
<dbReference type="Pfam" id="PF00378">
    <property type="entry name" value="ECH_1"/>
    <property type="match status" value="1"/>
</dbReference>
<evidence type="ECO:0000256" key="1">
    <source>
        <dbReference type="ARBA" id="ARBA00005254"/>
    </source>
</evidence>
<evidence type="ECO:0000313" key="2">
    <source>
        <dbReference type="EMBL" id="CAA6830224.1"/>
    </source>
</evidence>
<reference evidence="2" key="1">
    <citation type="submission" date="2020-01" db="EMBL/GenBank/DDBJ databases">
        <authorList>
            <person name="Meier V. D."/>
            <person name="Meier V D."/>
        </authorList>
    </citation>
    <scope>NUCLEOTIDE SEQUENCE</scope>
    <source>
        <strain evidence="2">HLG_WM_MAG_09</strain>
    </source>
</reference>
<accession>A0A6S6UJ05</accession>
<dbReference type="Gene3D" id="1.10.12.10">
    <property type="entry name" value="Lyase 2-enoyl-coa Hydratase, Chain A, domain 2"/>
    <property type="match status" value="1"/>
</dbReference>
<comment type="similarity">
    <text evidence="1">Belongs to the enoyl-CoA hydratase/isomerase family.</text>
</comment>
<gene>
    <name evidence="2" type="ORF">HELGO_WM24265</name>
</gene>
<dbReference type="EC" id="4.2.1.17" evidence="2"/>
<dbReference type="SUPFAM" id="SSF52096">
    <property type="entry name" value="ClpP/crotonase"/>
    <property type="match status" value="1"/>
</dbReference>
<dbReference type="EMBL" id="CACVAT010000568">
    <property type="protein sequence ID" value="CAA6830224.1"/>
    <property type="molecule type" value="Genomic_DNA"/>
</dbReference>
<dbReference type="CDD" id="cd06558">
    <property type="entry name" value="crotonase-like"/>
    <property type="match status" value="1"/>
</dbReference>
<dbReference type="InterPro" id="IPR014748">
    <property type="entry name" value="Enoyl-CoA_hydra_C"/>
</dbReference>
<keyword evidence="2" id="KW-0456">Lyase</keyword>
<sequence length="263" mass="27915">MSDVVTLTVEGRVATMSLNRPDVLNTLNDEMAHALKAITTEVAADDAVRCLIVRGEGGHFMAGGDIAYFSECIKVPVAERHPEITKIIATIHEAIVNLREMPKPVVASVSGAVAGFGMSLMAACDLAVAADNTKFASAYCQLGVSPDGGGTFFLPRMVGDKRAREIMFLGERITAEEALAMELVNKVVSVGELAGVTGALAQRLANGPRDAIIGSKRLLNSSVNNTLGQQLLLEQQSFADCAMSADFEEGVRAFIEKRPADFS</sequence>
<name>A0A6S6UJ05_9GAMM</name>
<dbReference type="PANTHER" id="PTHR43459:SF1">
    <property type="entry name" value="EG:BACN32G11.4 PROTEIN"/>
    <property type="match status" value="1"/>
</dbReference>